<dbReference type="InterPro" id="IPR016039">
    <property type="entry name" value="Thiolase-like"/>
</dbReference>
<evidence type="ECO:0000256" key="3">
    <source>
        <dbReference type="ARBA" id="ARBA00022832"/>
    </source>
</evidence>
<dbReference type="EMBL" id="RFFH01000007">
    <property type="protein sequence ID" value="RMI31483.1"/>
    <property type="molecule type" value="Genomic_DNA"/>
</dbReference>
<dbReference type="AlphaFoldDB" id="A0A3M2L4N4"/>
<accession>A0A3M2L4N4</accession>
<dbReference type="Gene3D" id="3.30.530.20">
    <property type="match status" value="1"/>
</dbReference>
<comment type="catalytic activity">
    <reaction evidence="4">
        <text>a (3S)-3-hydroxyacyl-CoA = a (2E)-enoyl-CoA + H2O</text>
        <dbReference type="Rhea" id="RHEA:16105"/>
        <dbReference type="ChEBI" id="CHEBI:15377"/>
        <dbReference type="ChEBI" id="CHEBI:57318"/>
        <dbReference type="ChEBI" id="CHEBI:58856"/>
        <dbReference type="EC" id="4.2.1.17"/>
    </reaction>
</comment>
<dbReference type="Pfam" id="PF00378">
    <property type="entry name" value="ECH_1"/>
    <property type="match status" value="1"/>
</dbReference>
<comment type="function">
    <text evidence="1">Could possibly oxidize fatty acids using specific components.</text>
</comment>
<dbReference type="InterPro" id="IPR040771">
    <property type="entry name" value="TLP1_add_C"/>
</dbReference>
<dbReference type="GO" id="GO:0006631">
    <property type="term" value="P:fatty acid metabolic process"/>
    <property type="evidence" value="ECO:0007669"/>
    <property type="project" value="UniProtKB-KW"/>
</dbReference>
<evidence type="ECO:0000256" key="5">
    <source>
        <dbReference type="ARBA" id="ARBA00023717"/>
    </source>
</evidence>
<dbReference type="CDD" id="cd06558">
    <property type="entry name" value="crotonase-like"/>
    <property type="match status" value="1"/>
</dbReference>
<dbReference type="OrthoDB" id="4470569at2"/>
<evidence type="ECO:0000256" key="6">
    <source>
        <dbReference type="RuleBase" id="RU003707"/>
    </source>
</evidence>
<comment type="catalytic activity">
    <reaction evidence="5">
        <text>a 4-saturated-(3S)-3-hydroxyacyl-CoA = a (3E)-enoyl-CoA + H2O</text>
        <dbReference type="Rhea" id="RHEA:20724"/>
        <dbReference type="ChEBI" id="CHEBI:15377"/>
        <dbReference type="ChEBI" id="CHEBI:58521"/>
        <dbReference type="ChEBI" id="CHEBI:137480"/>
        <dbReference type="EC" id="4.2.1.17"/>
    </reaction>
</comment>
<dbReference type="SUPFAM" id="SSF53901">
    <property type="entry name" value="Thiolase-like"/>
    <property type="match status" value="2"/>
</dbReference>
<comment type="caution">
    <text evidence="8">The sequence shown here is derived from an EMBL/GenBank/DDBJ whole genome shotgun (WGS) entry which is preliminary data.</text>
</comment>
<reference evidence="8 9" key="1">
    <citation type="submission" date="2018-10" db="EMBL/GenBank/DDBJ databases">
        <title>Isolation from cow dung.</title>
        <authorList>
            <person name="Ling L."/>
        </authorList>
    </citation>
    <scope>NUCLEOTIDE SEQUENCE [LARGE SCALE GENOMIC DNA]</scope>
    <source>
        <strain evidence="8 9">NEAU-LL90</strain>
    </source>
</reference>
<comment type="similarity">
    <text evidence="2 6">Belongs to the enoyl-CoA hydratase/isomerase family.</text>
</comment>
<proteinExistence type="inferred from homology"/>
<protein>
    <submittedName>
        <fullName evidence="8">Enoyl-CoA hydratase</fullName>
    </submittedName>
</protein>
<dbReference type="GO" id="GO:0004300">
    <property type="term" value="F:enoyl-CoA hydratase activity"/>
    <property type="evidence" value="ECO:0007669"/>
    <property type="project" value="UniProtKB-EC"/>
</dbReference>
<dbReference type="RefSeq" id="WP_122189433.1">
    <property type="nucleotide sequence ID" value="NZ_RFFH01000007.1"/>
</dbReference>
<keyword evidence="9" id="KW-1185">Reference proteome</keyword>
<evidence type="ECO:0000256" key="4">
    <source>
        <dbReference type="ARBA" id="ARBA00023709"/>
    </source>
</evidence>
<dbReference type="InterPro" id="IPR014748">
    <property type="entry name" value="Enoyl-CoA_hydra_C"/>
</dbReference>
<feature type="domain" description="Thiolase-like protein type 1 additional C-terminal" evidence="7">
    <location>
        <begin position="631"/>
        <end position="706"/>
    </location>
</feature>
<dbReference type="NCBIfam" id="NF006100">
    <property type="entry name" value="PRK08252.1"/>
    <property type="match status" value="1"/>
</dbReference>
<dbReference type="GO" id="GO:0016746">
    <property type="term" value="F:acyltransferase activity"/>
    <property type="evidence" value="ECO:0007669"/>
    <property type="project" value="InterPro"/>
</dbReference>
<dbReference type="Gene3D" id="2.40.50.840">
    <property type="match status" value="1"/>
</dbReference>
<dbReference type="Gene3D" id="1.10.12.10">
    <property type="entry name" value="Lyase 2-enoyl-coa Hydratase, Chain A, domain 2"/>
    <property type="match status" value="1"/>
</dbReference>
<dbReference type="Proteomes" id="UP000279275">
    <property type="component" value="Unassembled WGS sequence"/>
</dbReference>
<dbReference type="PANTHER" id="PTHR43802:SF1">
    <property type="entry name" value="IP11341P-RELATED"/>
    <property type="match status" value="1"/>
</dbReference>
<evidence type="ECO:0000313" key="9">
    <source>
        <dbReference type="Proteomes" id="UP000279275"/>
    </source>
</evidence>
<dbReference type="InterPro" id="IPR029045">
    <property type="entry name" value="ClpP/crotonase-like_dom_sf"/>
</dbReference>
<evidence type="ECO:0000256" key="2">
    <source>
        <dbReference type="ARBA" id="ARBA00005254"/>
    </source>
</evidence>
<dbReference type="Gene3D" id="3.90.226.10">
    <property type="entry name" value="2-enoyl-CoA Hydratase, Chain A, domain 1"/>
    <property type="match status" value="1"/>
</dbReference>
<keyword evidence="3" id="KW-0443">Lipid metabolism</keyword>
<dbReference type="Gene3D" id="3.40.47.10">
    <property type="match status" value="1"/>
</dbReference>
<gene>
    <name evidence="8" type="ORF">EBN03_18155</name>
</gene>
<evidence type="ECO:0000256" key="1">
    <source>
        <dbReference type="ARBA" id="ARBA00002994"/>
    </source>
</evidence>
<dbReference type="CDD" id="cd07812">
    <property type="entry name" value="SRPBCC"/>
    <property type="match status" value="1"/>
</dbReference>
<dbReference type="SUPFAM" id="SSF52096">
    <property type="entry name" value="ClpP/crotonase"/>
    <property type="match status" value="1"/>
</dbReference>
<keyword evidence="3" id="KW-0276">Fatty acid metabolism</keyword>
<dbReference type="Pfam" id="PF18313">
    <property type="entry name" value="TLP1_add_C"/>
    <property type="match status" value="1"/>
</dbReference>
<dbReference type="InterPro" id="IPR023393">
    <property type="entry name" value="START-like_dom_sf"/>
</dbReference>
<name>A0A3M2L4N4_9NOCA</name>
<sequence>MTSGVVRKQWTTVRNLVSWAVRNPAQVGELARGLLRRPAPTPTPRIVTDTTRPVPDVVAAHDRAVRAGVPVDVTAGRVRDLLGDASRFPEWMRMHAGWRGTPPAGLAAGVEFTEQVKLMGIPAELAWRVDRADATEVLLTGRGPMGLGLVLCFGIDETADGVRVVLDCGMSGDPVRGPMGGSLATSLQQALDESLAAFAEIARDSGDSETVAAPIRHERSGRLLDPRTPVIVGAGQVVQRVPNPDRDPAALAVEALRAAARDAGVPELAARADAVYAVASTSWTYRDQAALVAERLGAHPAETVQSARFGGDGGQALINAAGQAVADGTASIVLVCGAEAGATLAAAQKNGRTVAWPEQAADVSPSRILGSEREANNQAEAAAGLGAPVYTYALLESAIRARTGESLAAHRETVTALWASLSEQAAKNEFAWLPKAFTAAELAHTDAGNRPVSAPYSKLLCANLQVDLASGLIVTSVAAATAAGVPQDRWVFLHAGAAANDEWFVSERGELAASPAIRTIGRAALAEAGLEIDRIRHIDLYSCFPAAVQIAARELDLPIGDPDRPLSLTGGLTFAGGPGNNYGGHAVATLVERLRQEPEEFGLSTSLGWYLTKHALGIYSAQPPARLYRSLTPMVDPAPTRPALTEYTGPGVVEAYTVQYDREGAPQATIVSAITPAGARVLVRDKNIELGTEFASEDPLGWPVEIADRRVTVVGRDRRPVPACPPPTVLVENRGPIRIITLNRPEVRNAIDHATAQLLERIVDAFEADDTARIAVLTGADGTFCAGMDLKAAARGRFAITERRGPLGIAGLPITKPIIAAVEGHALAGGCELALVADLIVASTESEFGIPECKRGLVAAAGGVLRLSQRLPRNVAMELALTGDPMPAPRLAELGLVNRLAAPGTVLDAAIALAEQIAGNAPLSVAVSKEIIAQAPDWSREEEFIRQTELAGRAVFSDDAREGVAAFAEHRSPVWRGR</sequence>
<dbReference type="PANTHER" id="PTHR43802">
    <property type="entry name" value="ENOYL-COA HYDRATASE"/>
    <property type="match status" value="1"/>
</dbReference>
<dbReference type="InterPro" id="IPR018376">
    <property type="entry name" value="Enoyl-CoA_hyd/isom_CS"/>
</dbReference>
<dbReference type="PROSITE" id="PS00166">
    <property type="entry name" value="ENOYL_COA_HYDRATASE"/>
    <property type="match status" value="1"/>
</dbReference>
<evidence type="ECO:0000259" key="7">
    <source>
        <dbReference type="Pfam" id="PF18313"/>
    </source>
</evidence>
<dbReference type="InterPro" id="IPR001753">
    <property type="entry name" value="Enoyl-CoA_hydra/iso"/>
</dbReference>
<dbReference type="SUPFAM" id="SSF55961">
    <property type="entry name" value="Bet v1-like"/>
    <property type="match status" value="1"/>
</dbReference>
<evidence type="ECO:0000313" key="8">
    <source>
        <dbReference type="EMBL" id="RMI31483.1"/>
    </source>
</evidence>
<organism evidence="8 9">
    <name type="scientific">Nocardia stercoris</name>
    <dbReference type="NCBI Taxonomy" id="2483361"/>
    <lineage>
        <taxon>Bacteria</taxon>
        <taxon>Bacillati</taxon>
        <taxon>Actinomycetota</taxon>
        <taxon>Actinomycetes</taxon>
        <taxon>Mycobacteriales</taxon>
        <taxon>Nocardiaceae</taxon>
        <taxon>Nocardia</taxon>
    </lineage>
</organism>